<feature type="region of interest" description="Disordered" evidence="1">
    <location>
        <begin position="42"/>
        <end position="63"/>
    </location>
</feature>
<feature type="compositionally biased region" description="Acidic residues" evidence="1">
    <location>
        <begin position="44"/>
        <end position="53"/>
    </location>
</feature>
<reference evidence="2" key="1">
    <citation type="submission" date="2023-09" db="UniProtKB">
        <authorList>
            <consortium name="Ensembl"/>
        </authorList>
    </citation>
    <scope>IDENTIFICATION</scope>
</reference>
<proteinExistence type="predicted"/>
<evidence type="ECO:0000313" key="2">
    <source>
        <dbReference type="Ensembl" id="ENSPNYP00000001810.1"/>
    </source>
</evidence>
<protein>
    <submittedName>
        <fullName evidence="2">Uncharacterized protein</fullName>
    </submittedName>
</protein>
<dbReference type="GeneTree" id="ENSGT00940000177628"/>
<sequence>AMDQARSAMSQIFNNEPHSYTRFNLPDNMEGDTSQVEMIQSSDMNEEVGENGDEDHLSHKSNRQPHVAQNFECTTKSLCFMAATIVFTFVIGKRGTKA</sequence>
<dbReference type="STRING" id="303518.ENSPNYP00000001810"/>
<accession>A0A3B4EUP5</accession>
<dbReference type="AlphaFoldDB" id="A0A3B4EUP5"/>
<name>A0A3B4EUP5_9CICH</name>
<dbReference type="Ensembl" id="ENSPNYT00000001847.1">
    <property type="protein sequence ID" value="ENSPNYP00000001810.1"/>
    <property type="gene ID" value="ENSPNYG00000001448.1"/>
</dbReference>
<organism evidence="2">
    <name type="scientific">Pundamilia nyererei</name>
    <dbReference type="NCBI Taxonomy" id="303518"/>
    <lineage>
        <taxon>Eukaryota</taxon>
        <taxon>Metazoa</taxon>
        <taxon>Chordata</taxon>
        <taxon>Craniata</taxon>
        <taxon>Vertebrata</taxon>
        <taxon>Euteleostomi</taxon>
        <taxon>Actinopterygii</taxon>
        <taxon>Neopterygii</taxon>
        <taxon>Teleostei</taxon>
        <taxon>Neoteleostei</taxon>
        <taxon>Acanthomorphata</taxon>
        <taxon>Ovalentaria</taxon>
        <taxon>Cichlomorphae</taxon>
        <taxon>Cichliformes</taxon>
        <taxon>Cichlidae</taxon>
        <taxon>African cichlids</taxon>
        <taxon>Pseudocrenilabrinae</taxon>
        <taxon>Haplochromini</taxon>
        <taxon>Pundamilia</taxon>
    </lineage>
</organism>
<evidence type="ECO:0000256" key="1">
    <source>
        <dbReference type="SAM" id="MobiDB-lite"/>
    </source>
</evidence>